<dbReference type="RefSeq" id="WP_248836116.1">
    <property type="nucleotide sequence ID" value="NZ_JAJEQE010000082.1"/>
</dbReference>
<evidence type="ECO:0000313" key="3">
    <source>
        <dbReference type="Proteomes" id="UP001299235"/>
    </source>
</evidence>
<feature type="domain" description="IrrE N-terminal-like" evidence="1">
    <location>
        <begin position="14"/>
        <end position="122"/>
    </location>
</feature>
<accession>A0ABS8F076</accession>
<dbReference type="EMBL" id="JAJEQE010000082">
    <property type="protein sequence ID" value="MCC2150438.1"/>
    <property type="molecule type" value="Genomic_DNA"/>
</dbReference>
<comment type="caution">
    <text evidence="2">The sequence shown here is derived from an EMBL/GenBank/DDBJ whole genome shotgun (WGS) entry which is preliminary data.</text>
</comment>
<dbReference type="Proteomes" id="UP001299235">
    <property type="component" value="Unassembled WGS sequence"/>
</dbReference>
<evidence type="ECO:0000313" key="2">
    <source>
        <dbReference type="EMBL" id="MCC2150438.1"/>
    </source>
</evidence>
<organism evidence="2 3">
    <name type="scientific">Hominisplanchenecus faecis</name>
    <dbReference type="NCBI Taxonomy" id="2885351"/>
    <lineage>
        <taxon>Bacteria</taxon>
        <taxon>Bacillati</taxon>
        <taxon>Bacillota</taxon>
        <taxon>Clostridia</taxon>
        <taxon>Lachnospirales</taxon>
        <taxon>Lachnospiraceae</taxon>
        <taxon>Hominisplanchenecus</taxon>
    </lineage>
</organism>
<gene>
    <name evidence="2" type="ORF">LKD42_14515</name>
</gene>
<keyword evidence="3" id="KW-1185">Reference proteome</keyword>
<evidence type="ECO:0000259" key="1">
    <source>
        <dbReference type="Pfam" id="PF06114"/>
    </source>
</evidence>
<protein>
    <submittedName>
        <fullName evidence="2">ImmA/IrrE family metallo-endopeptidase</fullName>
    </submittedName>
</protein>
<name>A0ABS8F076_9FIRM</name>
<dbReference type="InterPro" id="IPR010359">
    <property type="entry name" value="IrrE_HExxH"/>
</dbReference>
<reference evidence="2 3" key="1">
    <citation type="submission" date="2021-10" db="EMBL/GenBank/DDBJ databases">
        <title>Anaerobic single-cell dispensing facilitates the cultivation of human gut bacteria.</title>
        <authorList>
            <person name="Afrizal A."/>
        </authorList>
    </citation>
    <scope>NUCLEOTIDE SEQUENCE [LARGE SCALE GENOMIC DNA]</scope>
    <source>
        <strain evidence="2 3">CLA-AA-H246</strain>
    </source>
</reference>
<sequence length="162" mass="18366">MNTYEELQEQACKEGIDIVDYNFQSDRIKGLYCDGMVAISNKIDTSVEKACVLAEEIGHYHTAVGDITDQSDVENRKQELKGRLWAYNQQIGLIGLVNAYKQGCHSRHEAAEYLGVTEEFFQDAIDRYRSKYGVCVEVDNYVVFFEPSLAVMEKSEVTGESL</sequence>
<dbReference type="Pfam" id="PF06114">
    <property type="entry name" value="Peptidase_M78"/>
    <property type="match status" value="1"/>
</dbReference>
<proteinExistence type="predicted"/>